<reference evidence="1 2" key="1">
    <citation type="submission" date="2016-08" db="EMBL/GenBank/DDBJ databases">
        <authorList>
            <person name="Seilhamer J.J."/>
        </authorList>
    </citation>
    <scope>NUCLEOTIDE SEQUENCE [LARGE SCALE GENOMIC DNA]</scope>
    <source>
        <strain evidence="1 2">SDA_GO95</strain>
    </source>
</reference>
<proteinExistence type="predicted"/>
<dbReference type="AlphaFoldDB" id="A0A1G4EXJ7"/>
<sequence>MTDKKLYFLSAGRCHVRSLFG</sequence>
<evidence type="ECO:0000313" key="1">
    <source>
        <dbReference type="EMBL" id="SCB71461.1"/>
    </source>
</evidence>
<organism evidence="1 2">
    <name type="scientific">Bacillus mycoides</name>
    <dbReference type="NCBI Taxonomy" id="1405"/>
    <lineage>
        <taxon>Bacteria</taxon>
        <taxon>Bacillati</taxon>
        <taxon>Bacillota</taxon>
        <taxon>Bacilli</taxon>
        <taxon>Bacillales</taxon>
        <taxon>Bacillaceae</taxon>
        <taxon>Bacillus</taxon>
        <taxon>Bacillus cereus group</taxon>
    </lineage>
</organism>
<name>A0A1G4EXJ7_BACMY</name>
<accession>A0A1G4EXJ7</accession>
<gene>
    <name evidence="1" type="ORF">BWGO95_05694</name>
</gene>
<protein>
    <submittedName>
        <fullName evidence="1">Uncharacterized protein</fullName>
    </submittedName>
</protein>
<dbReference type="Proteomes" id="UP000195696">
    <property type="component" value="Unassembled WGS sequence"/>
</dbReference>
<dbReference type="EMBL" id="FMAK01000065">
    <property type="protein sequence ID" value="SCB71461.1"/>
    <property type="molecule type" value="Genomic_DNA"/>
</dbReference>
<evidence type="ECO:0000313" key="2">
    <source>
        <dbReference type="Proteomes" id="UP000195696"/>
    </source>
</evidence>